<dbReference type="Proteomes" id="UP001157418">
    <property type="component" value="Unassembled WGS sequence"/>
</dbReference>
<reference evidence="1 2" key="1">
    <citation type="submission" date="2022-01" db="EMBL/GenBank/DDBJ databases">
        <authorList>
            <person name="Xiong W."/>
            <person name="Schranz E."/>
        </authorList>
    </citation>
    <scope>NUCLEOTIDE SEQUENCE [LARGE SCALE GENOMIC DNA]</scope>
</reference>
<protein>
    <submittedName>
        <fullName evidence="1">Uncharacterized protein</fullName>
    </submittedName>
</protein>
<proteinExistence type="predicted"/>
<keyword evidence="2" id="KW-1185">Reference proteome</keyword>
<organism evidence="1 2">
    <name type="scientific">Lactuca virosa</name>
    <dbReference type="NCBI Taxonomy" id="75947"/>
    <lineage>
        <taxon>Eukaryota</taxon>
        <taxon>Viridiplantae</taxon>
        <taxon>Streptophyta</taxon>
        <taxon>Embryophyta</taxon>
        <taxon>Tracheophyta</taxon>
        <taxon>Spermatophyta</taxon>
        <taxon>Magnoliopsida</taxon>
        <taxon>eudicotyledons</taxon>
        <taxon>Gunneridae</taxon>
        <taxon>Pentapetalae</taxon>
        <taxon>asterids</taxon>
        <taxon>campanulids</taxon>
        <taxon>Asterales</taxon>
        <taxon>Asteraceae</taxon>
        <taxon>Cichorioideae</taxon>
        <taxon>Cichorieae</taxon>
        <taxon>Lactucinae</taxon>
        <taxon>Lactuca</taxon>
    </lineage>
</organism>
<comment type="caution">
    <text evidence="1">The sequence shown here is derived from an EMBL/GenBank/DDBJ whole genome shotgun (WGS) entry which is preliminary data.</text>
</comment>
<sequence>MAHQTTNSPTPCSTHNVTQTLLWRCEPKLPPVEPCPITFPTSSVSLVEEVDVSTTRYGGHFALIHVLSPSSRPPQNYRRFQNIKRAPTTAVEHLTIS</sequence>
<name>A0AAU9NT46_9ASTR</name>
<dbReference type="EMBL" id="CAKMRJ010005412">
    <property type="protein sequence ID" value="CAH1441100.1"/>
    <property type="molecule type" value="Genomic_DNA"/>
</dbReference>
<gene>
    <name evidence="1" type="ORF">LVIROSA_LOCUS27187</name>
</gene>
<evidence type="ECO:0000313" key="2">
    <source>
        <dbReference type="Proteomes" id="UP001157418"/>
    </source>
</evidence>
<dbReference type="AlphaFoldDB" id="A0AAU9NT46"/>
<evidence type="ECO:0000313" key="1">
    <source>
        <dbReference type="EMBL" id="CAH1441100.1"/>
    </source>
</evidence>
<accession>A0AAU9NT46</accession>